<proteinExistence type="predicted"/>
<sequence length="98" mass="11119">MSDRVIDSIDDYLSPNSQIQIIVNRYRSLFTWFKIMSLPDRLSCLSIEHCGCLQLIAGEILIQAVSGVRSLERPFVIDIEHGRLQARGMVGVIRALFL</sequence>
<dbReference type="AlphaFoldDB" id="Q82W80"/>
<dbReference type="EMBL" id="AL954747">
    <property type="protein sequence ID" value="CAD84726.1"/>
    <property type="molecule type" value="Genomic_DNA"/>
</dbReference>
<evidence type="ECO:0000313" key="2">
    <source>
        <dbReference type="Proteomes" id="UP000001416"/>
    </source>
</evidence>
<organism evidence="1 2">
    <name type="scientific">Nitrosomonas europaea (strain ATCC 19718 / CIP 103999 / KCTC 2705 / NBRC 14298)</name>
    <dbReference type="NCBI Taxonomy" id="228410"/>
    <lineage>
        <taxon>Bacteria</taxon>
        <taxon>Pseudomonadati</taxon>
        <taxon>Pseudomonadota</taxon>
        <taxon>Betaproteobacteria</taxon>
        <taxon>Nitrosomonadales</taxon>
        <taxon>Nitrosomonadaceae</taxon>
        <taxon>Nitrosomonas</taxon>
    </lineage>
</organism>
<reference evidence="1 2" key="1">
    <citation type="journal article" date="2003" name="J. Bacteriol.">
        <title>Complete genome sequence of the ammonia-oxidizing bacterium and obligate chemolithoautotroph Nitrosomonas europaea.</title>
        <authorList>
            <person name="Chain P."/>
            <person name="Lamerdin J."/>
            <person name="Larimer F."/>
            <person name="Regala W."/>
            <person name="Land M."/>
            <person name="Hauser L."/>
            <person name="Hooper A."/>
            <person name="Klotz M."/>
            <person name="Norton J."/>
            <person name="Sayavedra-Soto L."/>
            <person name="Arciero D."/>
            <person name="Hommes N."/>
            <person name="Whittaker M."/>
            <person name="Arp D."/>
        </authorList>
    </citation>
    <scope>NUCLEOTIDE SEQUENCE [LARGE SCALE GENOMIC DNA]</scope>
    <source>
        <strain evidence="2">ATCC 19718 / CIP 103999 / KCTC 2705 / NBRC 14298</strain>
    </source>
</reference>
<dbReference type="HOGENOM" id="CLU_2330858_0_0_4"/>
<evidence type="ECO:0000313" key="1">
    <source>
        <dbReference type="EMBL" id="CAD84726.1"/>
    </source>
</evidence>
<keyword evidence="2" id="KW-1185">Reference proteome</keyword>
<protein>
    <submittedName>
        <fullName evidence="1">Uncharacterized protein</fullName>
    </submittedName>
</protein>
<dbReference type="Proteomes" id="UP000001416">
    <property type="component" value="Chromosome"/>
</dbReference>
<accession>Q82W80</accession>
<dbReference type="KEGG" id="neu:NE0815"/>
<gene>
    <name evidence="1" type="ordered locus">NE0815</name>
</gene>
<name>Q82W80_NITEU</name>